<name>A0A3B3RXE7_9TELE</name>
<evidence type="ECO:0000256" key="2">
    <source>
        <dbReference type="ARBA" id="ARBA00008850"/>
    </source>
</evidence>
<keyword evidence="9" id="KW-0892">Osteogenesis</keyword>
<keyword evidence="15" id="KW-1185">Reference proteome</keyword>
<keyword evidence="5" id="KW-0301">Gamma-carboxyglutamic acid</keyword>
<evidence type="ECO:0000259" key="13">
    <source>
        <dbReference type="PROSITE" id="PS50998"/>
    </source>
</evidence>
<dbReference type="GeneID" id="111853254"/>
<accession>A0A3B3RXE7</accession>
<proteinExistence type="inferred from homology"/>
<evidence type="ECO:0000256" key="9">
    <source>
        <dbReference type="ARBA" id="ARBA00022855"/>
    </source>
</evidence>
<dbReference type="RefSeq" id="XP_023685736.1">
    <property type="nucleotide sequence ID" value="XM_023829968.1"/>
</dbReference>
<evidence type="ECO:0000256" key="10">
    <source>
        <dbReference type="ARBA" id="ARBA00023157"/>
    </source>
</evidence>
<evidence type="ECO:0000256" key="8">
    <source>
        <dbReference type="ARBA" id="ARBA00022782"/>
    </source>
</evidence>
<dbReference type="KEGG" id="pki:111853254"/>
<evidence type="ECO:0000313" key="14">
    <source>
        <dbReference type="Ensembl" id="ENSPKIP00000022993.1"/>
    </source>
</evidence>
<reference evidence="14" key="1">
    <citation type="submission" date="2025-08" db="UniProtKB">
        <authorList>
            <consortium name="Ensembl"/>
        </authorList>
    </citation>
    <scope>IDENTIFICATION</scope>
</reference>
<dbReference type="GO" id="GO:0005509">
    <property type="term" value="F:calcium ion binding"/>
    <property type="evidence" value="ECO:0007669"/>
    <property type="project" value="InterPro"/>
</dbReference>
<evidence type="ECO:0000313" key="15">
    <source>
        <dbReference type="Proteomes" id="UP000261540"/>
    </source>
</evidence>
<dbReference type="CTD" id="4256"/>
<dbReference type="STRING" id="1676925.ENSPKIP00000022993"/>
<dbReference type="GeneTree" id="ENSGT00390000003753"/>
<dbReference type="AlphaFoldDB" id="A0A3B3RXE7"/>
<sequence length="105" mass="12510">MMKAILQCVFLAALLTMCLCYDSHESQESLEDPFVTRYRANSFFNTQRGSIYNNYNYRRLVKSPAERRAEVCEDFFPCRLYANRHGSHVAYQRFFASRNPWNGRY</sequence>
<dbReference type="InterPro" id="IPR035972">
    <property type="entry name" value="GLA-like_dom_SF"/>
</dbReference>
<dbReference type="SUPFAM" id="SSF57630">
    <property type="entry name" value="GLA-domain"/>
    <property type="match status" value="1"/>
</dbReference>
<feature type="domain" description="Gla" evidence="13">
    <location>
        <begin position="50"/>
        <end position="96"/>
    </location>
</feature>
<dbReference type="PANTHER" id="PTHR10109:SF0">
    <property type="entry name" value="MATRIX GLA PROTEIN"/>
    <property type="match status" value="1"/>
</dbReference>
<comment type="similarity">
    <text evidence="2">Belongs to the osteocalcin/matrix Gla protein family.</text>
</comment>
<dbReference type="GO" id="GO:0005576">
    <property type="term" value="C:extracellular region"/>
    <property type="evidence" value="ECO:0007669"/>
    <property type="project" value="UniProtKB-SubCell"/>
</dbReference>
<dbReference type="GO" id="GO:0030154">
    <property type="term" value="P:cell differentiation"/>
    <property type="evidence" value="ECO:0007669"/>
    <property type="project" value="UniProtKB-KW"/>
</dbReference>
<reference evidence="14" key="2">
    <citation type="submission" date="2025-09" db="UniProtKB">
        <authorList>
            <consortium name="Ensembl"/>
        </authorList>
    </citation>
    <scope>IDENTIFICATION</scope>
</reference>
<evidence type="ECO:0000256" key="6">
    <source>
        <dbReference type="ARBA" id="ARBA00022525"/>
    </source>
</evidence>
<dbReference type="PROSITE" id="PS50998">
    <property type="entry name" value="GLA_2"/>
    <property type="match status" value="1"/>
</dbReference>
<feature type="signal peptide" evidence="12">
    <location>
        <begin position="1"/>
        <end position="20"/>
    </location>
</feature>
<dbReference type="InterPro" id="IPR027118">
    <property type="entry name" value="MGP"/>
</dbReference>
<evidence type="ECO:0000256" key="5">
    <source>
        <dbReference type="ARBA" id="ARBA00022479"/>
    </source>
</evidence>
<dbReference type="InterPro" id="IPR000294">
    <property type="entry name" value="GLA_domain"/>
</dbReference>
<dbReference type="PANTHER" id="PTHR10109">
    <property type="entry name" value="MATRIX GLA PROTEIN"/>
    <property type="match status" value="1"/>
</dbReference>
<evidence type="ECO:0000256" key="1">
    <source>
        <dbReference type="ARBA" id="ARBA00004613"/>
    </source>
</evidence>
<evidence type="ECO:0000256" key="3">
    <source>
        <dbReference type="ARBA" id="ARBA00017145"/>
    </source>
</evidence>
<keyword evidence="12" id="KW-0732">Signal</keyword>
<dbReference type="Ensembl" id="ENSPKIT00000003666.1">
    <property type="protein sequence ID" value="ENSPKIP00000022993.1"/>
    <property type="gene ID" value="ENSPKIG00000006797.1"/>
</dbReference>
<keyword evidence="7" id="KW-0597">Phosphoprotein</keyword>
<dbReference type="RefSeq" id="XP_023685737.1">
    <property type="nucleotide sequence ID" value="XM_023829969.2"/>
</dbReference>
<keyword evidence="10" id="KW-1015">Disulfide bond</keyword>
<organism evidence="14 15">
    <name type="scientific">Paramormyrops kingsleyae</name>
    <dbReference type="NCBI Taxonomy" id="1676925"/>
    <lineage>
        <taxon>Eukaryota</taxon>
        <taxon>Metazoa</taxon>
        <taxon>Chordata</taxon>
        <taxon>Craniata</taxon>
        <taxon>Vertebrata</taxon>
        <taxon>Euteleostomi</taxon>
        <taxon>Actinopterygii</taxon>
        <taxon>Neopterygii</taxon>
        <taxon>Teleostei</taxon>
        <taxon>Osteoglossocephala</taxon>
        <taxon>Osteoglossomorpha</taxon>
        <taxon>Osteoglossiformes</taxon>
        <taxon>Mormyridae</taxon>
        <taxon>Paramormyrops</taxon>
    </lineage>
</organism>
<evidence type="ECO:0000256" key="12">
    <source>
        <dbReference type="SAM" id="SignalP"/>
    </source>
</evidence>
<dbReference type="Pfam" id="PF25890">
    <property type="entry name" value="BGLAP_C"/>
    <property type="match status" value="1"/>
</dbReference>
<evidence type="ECO:0000256" key="4">
    <source>
        <dbReference type="ARBA" id="ARBA00022473"/>
    </source>
</evidence>
<dbReference type="GO" id="GO:0031012">
    <property type="term" value="C:extracellular matrix"/>
    <property type="evidence" value="ECO:0007669"/>
    <property type="project" value="InterPro"/>
</dbReference>
<keyword evidence="6" id="KW-0964">Secreted</keyword>
<evidence type="ECO:0000256" key="11">
    <source>
        <dbReference type="ARBA" id="ARBA00023188"/>
    </source>
</evidence>
<dbReference type="GO" id="GO:0001503">
    <property type="term" value="P:ossification"/>
    <property type="evidence" value="ECO:0007669"/>
    <property type="project" value="UniProtKB-KW"/>
</dbReference>
<dbReference type="InterPro" id="IPR058704">
    <property type="entry name" value="BGLAP-like_C"/>
</dbReference>
<feature type="chain" id="PRO_5017478717" description="Matrix Gla protein" evidence="12">
    <location>
        <begin position="21"/>
        <end position="105"/>
    </location>
</feature>
<keyword evidence="8" id="KW-0221">Differentiation</keyword>
<dbReference type="Proteomes" id="UP000261540">
    <property type="component" value="Unplaced"/>
</dbReference>
<evidence type="ECO:0000256" key="7">
    <source>
        <dbReference type="ARBA" id="ARBA00022553"/>
    </source>
</evidence>
<dbReference type="GO" id="GO:0051216">
    <property type="term" value="P:cartilage development"/>
    <property type="evidence" value="ECO:0007669"/>
    <property type="project" value="UniProtKB-KW"/>
</dbReference>
<keyword evidence="4" id="KW-0217">Developmental protein</keyword>
<protein>
    <recommendedName>
        <fullName evidence="3">Matrix Gla protein</fullName>
    </recommendedName>
</protein>
<dbReference type="OrthoDB" id="8958520at2759"/>
<comment type="subcellular location">
    <subcellularLocation>
        <location evidence="1">Secreted</location>
    </subcellularLocation>
</comment>
<keyword evidence="11" id="KW-0891">Chondrogenesis</keyword>